<dbReference type="Proteomes" id="UP001519309">
    <property type="component" value="Unassembled WGS sequence"/>
</dbReference>
<sequence length="82" mass="8644">MLRKLKSALSDGRSLHGKTVCAEFGRGQIAKPSGVGTRAVCARARRGSAEYSTRTVTTRSSSSARVVRILRAAASTHRAVAS</sequence>
<comment type="caution">
    <text evidence="1">The sequence shown here is derived from an EMBL/GenBank/DDBJ whole genome shotgun (WGS) entry which is preliminary data.</text>
</comment>
<evidence type="ECO:0000313" key="2">
    <source>
        <dbReference type="Proteomes" id="UP001519309"/>
    </source>
</evidence>
<evidence type="ECO:0000313" key="1">
    <source>
        <dbReference type="EMBL" id="MBP2052218.1"/>
    </source>
</evidence>
<organism evidence="1 2">
    <name type="scientific">Streptomyces griseochromogenes</name>
    <dbReference type="NCBI Taxonomy" id="68214"/>
    <lineage>
        <taxon>Bacteria</taxon>
        <taxon>Bacillati</taxon>
        <taxon>Actinomycetota</taxon>
        <taxon>Actinomycetes</taxon>
        <taxon>Kitasatosporales</taxon>
        <taxon>Streptomycetaceae</taxon>
        <taxon>Streptomyces</taxon>
    </lineage>
</organism>
<protein>
    <submittedName>
        <fullName evidence="1">Uncharacterized protein</fullName>
    </submittedName>
</protein>
<proteinExistence type="predicted"/>
<gene>
    <name evidence="1" type="ORF">J2Z21_005200</name>
</gene>
<accession>A0ABS4LXU7</accession>
<keyword evidence="2" id="KW-1185">Reference proteome</keyword>
<reference evidence="1 2" key="1">
    <citation type="submission" date="2021-03" db="EMBL/GenBank/DDBJ databases">
        <title>Genomic Encyclopedia of Type Strains, Phase IV (KMG-IV): sequencing the most valuable type-strain genomes for metagenomic binning, comparative biology and taxonomic classification.</title>
        <authorList>
            <person name="Goeker M."/>
        </authorList>
    </citation>
    <scope>NUCLEOTIDE SEQUENCE [LARGE SCALE GENOMIC DNA]</scope>
    <source>
        <strain evidence="1 2">DSM 40499</strain>
    </source>
</reference>
<dbReference type="EMBL" id="JAGGLP010000010">
    <property type="protein sequence ID" value="MBP2052218.1"/>
    <property type="molecule type" value="Genomic_DNA"/>
</dbReference>
<dbReference type="RefSeq" id="WP_209508351.1">
    <property type="nucleotide sequence ID" value="NZ_JAGGLP010000010.1"/>
</dbReference>
<name>A0ABS4LXU7_9ACTN</name>